<dbReference type="Proteomes" id="UP001159363">
    <property type="component" value="Chromosome 1"/>
</dbReference>
<dbReference type="Gene3D" id="3.30.420.10">
    <property type="entry name" value="Ribonuclease H-like superfamily/Ribonuclease H"/>
    <property type="match status" value="1"/>
</dbReference>
<comment type="caution">
    <text evidence="1">The sequence shown here is derived from an EMBL/GenBank/DDBJ whole genome shotgun (WGS) entry which is preliminary data.</text>
</comment>
<keyword evidence="2" id="KW-1185">Reference proteome</keyword>
<gene>
    <name evidence="1" type="ORF">PR048_001645</name>
</gene>
<reference evidence="1 2" key="1">
    <citation type="submission" date="2023-02" db="EMBL/GenBank/DDBJ databases">
        <title>LHISI_Scaffold_Assembly.</title>
        <authorList>
            <person name="Stuart O.P."/>
            <person name="Cleave R."/>
            <person name="Magrath M.J.L."/>
            <person name="Mikheyev A.S."/>
        </authorList>
    </citation>
    <scope>NUCLEOTIDE SEQUENCE [LARGE SCALE GENOMIC DNA]</scope>
    <source>
        <strain evidence="1">Daus_M_001</strain>
        <tissue evidence="1">Leg muscle</tissue>
    </source>
</reference>
<protein>
    <submittedName>
        <fullName evidence="1">Uncharacterized protein</fullName>
    </submittedName>
</protein>
<accession>A0ABQ9IJ08</accession>
<evidence type="ECO:0000313" key="2">
    <source>
        <dbReference type="Proteomes" id="UP001159363"/>
    </source>
</evidence>
<dbReference type="InterPro" id="IPR036397">
    <property type="entry name" value="RNaseH_sf"/>
</dbReference>
<sequence length="172" mass="18970">MCLFVCFAAKTIHLELMSDPTTETCLAAFHHFLSRCGQCSDIYSTCGTNFVGFNLYLFELRTFMIDMGTQDVLAQAVNEHQAEVKLARSLLIKCVGLQTLAYEELYIVMMQEETSLNSQPLCIFPADMAGRVALVTVHQVLIIIPSILSPYTDSGATSAAPFPDHIDNSPLP</sequence>
<dbReference type="EMBL" id="JARBHB010000001">
    <property type="protein sequence ID" value="KAJ8896301.1"/>
    <property type="molecule type" value="Genomic_DNA"/>
</dbReference>
<evidence type="ECO:0000313" key="1">
    <source>
        <dbReference type="EMBL" id="KAJ8896301.1"/>
    </source>
</evidence>
<organism evidence="1 2">
    <name type="scientific">Dryococelus australis</name>
    <dbReference type="NCBI Taxonomy" id="614101"/>
    <lineage>
        <taxon>Eukaryota</taxon>
        <taxon>Metazoa</taxon>
        <taxon>Ecdysozoa</taxon>
        <taxon>Arthropoda</taxon>
        <taxon>Hexapoda</taxon>
        <taxon>Insecta</taxon>
        <taxon>Pterygota</taxon>
        <taxon>Neoptera</taxon>
        <taxon>Polyneoptera</taxon>
        <taxon>Phasmatodea</taxon>
        <taxon>Verophasmatodea</taxon>
        <taxon>Anareolatae</taxon>
        <taxon>Phasmatidae</taxon>
        <taxon>Eurycanthinae</taxon>
        <taxon>Dryococelus</taxon>
    </lineage>
</organism>
<proteinExistence type="predicted"/>
<name>A0ABQ9IJ08_9NEOP</name>